<feature type="transmembrane region" description="Helical" evidence="2">
    <location>
        <begin position="96"/>
        <end position="120"/>
    </location>
</feature>
<dbReference type="RefSeq" id="WP_157802251.1">
    <property type="nucleotide sequence ID" value="NZ_PGFF01000001.1"/>
</dbReference>
<keyword evidence="2" id="KW-1133">Transmembrane helix</keyword>
<feature type="transmembrane region" description="Helical" evidence="2">
    <location>
        <begin position="37"/>
        <end position="58"/>
    </location>
</feature>
<gene>
    <name evidence="3" type="ORF">CLV46_1322</name>
</gene>
<accession>A0A2M9CIR4</accession>
<dbReference type="Proteomes" id="UP000228758">
    <property type="component" value="Unassembled WGS sequence"/>
</dbReference>
<feature type="region of interest" description="Disordered" evidence="1">
    <location>
        <begin position="141"/>
        <end position="165"/>
    </location>
</feature>
<dbReference type="EMBL" id="PGFF01000001">
    <property type="protein sequence ID" value="PJJ71769.1"/>
    <property type="molecule type" value="Genomic_DNA"/>
</dbReference>
<evidence type="ECO:0000256" key="1">
    <source>
        <dbReference type="SAM" id="MobiDB-lite"/>
    </source>
</evidence>
<evidence type="ECO:0000256" key="2">
    <source>
        <dbReference type="SAM" id="Phobius"/>
    </source>
</evidence>
<feature type="transmembrane region" description="Helical" evidence="2">
    <location>
        <begin position="7"/>
        <end position="25"/>
    </location>
</feature>
<evidence type="ECO:0008006" key="5">
    <source>
        <dbReference type="Google" id="ProtNLM"/>
    </source>
</evidence>
<sequence>MWYRRALAVALIPAAFVLPTVVLLGRGLLFRDSGWDFVVYLVVAPILAVALGIIAALVRWRGSVRRTRAVSMLDALVLSIWYAAIVLHAAMPDPVLANVFAAVGLVAGVVAFWTSITQLVTETRRRMREVIDTFEAQTYQRDGYDPRRGPGPVIRLDPPEQRRPE</sequence>
<keyword evidence="2" id="KW-0472">Membrane</keyword>
<feature type="transmembrane region" description="Helical" evidence="2">
    <location>
        <begin position="70"/>
        <end position="90"/>
    </location>
</feature>
<keyword evidence="4" id="KW-1185">Reference proteome</keyword>
<evidence type="ECO:0000313" key="3">
    <source>
        <dbReference type="EMBL" id="PJJ71769.1"/>
    </source>
</evidence>
<dbReference type="AlphaFoldDB" id="A0A2M9CIR4"/>
<organism evidence="3 4">
    <name type="scientific">Diaminobutyricimonas aerilata</name>
    <dbReference type="NCBI Taxonomy" id="1162967"/>
    <lineage>
        <taxon>Bacteria</taxon>
        <taxon>Bacillati</taxon>
        <taxon>Actinomycetota</taxon>
        <taxon>Actinomycetes</taxon>
        <taxon>Micrococcales</taxon>
        <taxon>Microbacteriaceae</taxon>
        <taxon>Diaminobutyricimonas</taxon>
    </lineage>
</organism>
<name>A0A2M9CIR4_9MICO</name>
<comment type="caution">
    <text evidence="3">The sequence shown here is derived from an EMBL/GenBank/DDBJ whole genome shotgun (WGS) entry which is preliminary data.</text>
</comment>
<proteinExistence type="predicted"/>
<keyword evidence="2" id="KW-0812">Transmembrane</keyword>
<evidence type="ECO:0000313" key="4">
    <source>
        <dbReference type="Proteomes" id="UP000228758"/>
    </source>
</evidence>
<reference evidence="3 4" key="1">
    <citation type="submission" date="2017-11" db="EMBL/GenBank/DDBJ databases">
        <title>Genomic Encyclopedia of Archaeal and Bacterial Type Strains, Phase II (KMG-II): From Individual Species to Whole Genera.</title>
        <authorList>
            <person name="Goeker M."/>
        </authorList>
    </citation>
    <scope>NUCLEOTIDE SEQUENCE [LARGE SCALE GENOMIC DNA]</scope>
    <source>
        <strain evidence="3 4">DSM 27393</strain>
    </source>
</reference>
<dbReference type="OrthoDB" id="5115907at2"/>
<protein>
    <recommendedName>
        <fullName evidence="5">MFS transporter</fullName>
    </recommendedName>
</protein>